<keyword evidence="6" id="KW-1185">Reference proteome</keyword>
<dbReference type="RefSeq" id="WP_269447874.1">
    <property type="nucleotide sequence ID" value="NZ_KQ955300.1"/>
</dbReference>
<dbReference type="STRING" id="33036.HMPREF3200_01850"/>
<keyword evidence="1" id="KW-0732">Signal</keyword>
<feature type="compositionally biased region" description="Basic and acidic residues" evidence="2">
    <location>
        <begin position="315"/>
        <end position="344"/>
    </location>
</feature>
<accession>A0A133KA10</accession>
<sequence>TDKLSYHVNPTKEVTVTAPSVTPLEGYKHTGWDKPLTGTFKNATDITAQYQENDSHKYEPKGQNIRVKKGDNPKAEDGISNKDKLPESTKYDWKKQPDTSTDNTKDATVVVTYPDGSKDEVKVKVIVTIDGSIIRPIPKLESIPEKVDFGGDYNLTDNIKNLPEGASVIDITPEGVIDVNKTGEYTGKVKVNFKDGSSRVVDVEVIVGKSQADRLTPIIPAEKTGVKDLENLTDKEKEKVKGKIDEANKGNFPDGTKVDVDNKGKATITYPDKSKDIIQATDLVFQYEHGEPAIEEKPEMTIADIIDPSIPEKTEVADKDKLTDDEKEEVKGKIEEANKDKFPEGTKVVVGKDGGASITYPDGSVDTIQGSDLVIEKTVDNGGNLPGGDDHKTGGDDYKPGDKQTDAEKNPAQKPNKTEVDNPNDLTEEEKDKVKKEVKKVNPKAKDVDVDSKGNATLTYPDGSKNHIPASDTVVEKKKAKPQAKTDAENNPAIIPSDKTGVVDKNNLTDEERREVADKLMKANPKAVDVIVDAQGNARLKYADGSSNHIAASELVFEKAKGGKTVKVPSDSKQANKNVKTGVESLTGVMATLVAAVGGLFASKRKKDEDR</sequence>
<dbReference type="Gene3D" id="3.10.20.890">
    <property type="match status" value="4"/>
</dbReference>
<dbReference type="PATRIC" id="fig|33036.3.peg.1828"/>
<feature type="non-terminal residue" evidence="5">
    <location>
        <position position="1"/>
    </location>
</feature>
<feature type="domain" description="Atypical Rib" evidence="4">
    <location>
        <begin position="494"/>
        <end position="558"/>
    </location>
</feature>
<dbReference type="Proteomes" id="UP000070383">
    <property type="component" value="Unassembled WGS sequence"/>
</dbReference>
<comment type="caution">
    <text evidence="5">The sequence shown here is derived from an EMBL/GenBank/DDBJ whole genome shotgun (WGS) entry which is preliminary data.</text>
</comment>
<evidence type="ECO:0000256" key="2">
    <source>
        <dbReference type="SAM" id="MobiDB-lite"/>
    </source>
</evidence>
<organism evidence="5 6">
    <name type="scientific">Anaerococcus tetradius</name>
    <dbReference type="NCBI Taxonomy" id="33036"/>
    <lineage>
        <taxon>Bacteria</taxon>
        <taxon>Bacillati</taxon>
        <taxon>Bacillota</taxon>
        <taxon>Tissierellia</taxon>
        <taxon>Tissierellales</taxon>
        <taxon>Peptoniphilaceae</taxon>
        <taxon>Anaerococcus</taxon>
    </lineage>
</organism>
<evidence type="ECO:0000313" key="5">
    <source>
        <dbReference type="EMBL" id="KWZ76381.1"/>
    </source>
</evidence>
<feature type="domain" description="Rib" evidence="3">
    <location>
        <begin position="54"/>
        <end position="128"/>
    </location>
</feature>
<name>A0A133KA10_9FIRM</name>
<evidence type="ECO:0000313" key="6">
    <source>
        <dbReference type="Proteomes" id="UP000070383"/>
    </source>
</evidence>
<proteinExistence type="predicted"/>
<feature type="domain" description="Atypical Rib" evidence="4">
    <location>
        <begin position="216"/>
        <end position="285"/>
    </location>
</feature>
<evidence type="ECO:0000259" key="3">
    <source>
        <dbReference type="Pfam" id="PF08428"/>
    </source>
</evidence>
<dbReference type="AlphaFoldDB" id="A0A133KA10"/>
<protein>
    <submittedName>
        <fullName evidence="5">Rib/alpha-like repeat protein</fullName>
    </submittedName>
</protein>
<feature type="domain" description="Rib" evidence="3">
    <location>
        <begin position="144"/>
        <end position="208"/>
    </location>
</feature>
<gene>
    <name evidence="5" type="ORF">HMPREF3200_01850</name>
</gene>
<dbReference type="InterPro" id="IPR012706">
    <property type="entry name" value="Rib_alpha_Esp_rpt"/>
</dbReference>
<dbReference type="Pfam" id="PF18938">
    <property type="entry name" value="aRib"/>
    <property type="match status" value="4"/>
</dbReference>
<dbReference type="EMBL" id="LRPM01000088">
    <property type="protein sequence ID" value="KWZ76381.1"/>
    <property type="molecule type" value="Genomic_DNA"/>
</dbReference>
<dbReference type="NCBIfam" id="TIGR02331">
    <property type="entry name" value="rib_alpha"/>
    <property type="match status" value="1"/>
</dbReference>
<feature type="region of interest" description="Disordered" evidence="2">
    <location>
        <begin position="315"/>
        <end position="509"/>
    </location>
</feature>
<feature type="domain" description="Atypical Rib" evidence="4">
    <location>
        <begin position="413"/>
        <end position="477"/>
    </location>
</feature>
<dbReference type="Pfam" id="PF08428">
    <property type="entry name" value="Rib"/>
    <property type="match status" value="2"/>
</dbReference>
<reference evidence="6" key="1">
    <citation type="submission" date="2016-01" db="EMBL/GenBank/DDBJ databases">
        <authorList>
            <person name="Mitreva M."/>
            <person name="Pepin K.H."/>
            <person name="Mihindukulasuriya K.A."/>
            <person name="Fulton R."/>
            <person name="Fronick C."/>
            <person name="O'Laughlin M."/>
            <person name="Miner T."/>
            <person name="Herter B."/>
            <person name="Rosa B.A."/>
            <person name="Cordes M."/>
            <person name="Tomlinson C."/>
            <person name="Wollam A."/>
            <person name="Palsikar V.B."/>
            <person name="Mardis E.R."/>
            <person name="Wilson R.K."/>
        </authorList>
    </citation>
    <scope>NUCLEOTIDE SEQUENCE [LARGE SCALE GENOMIC DNA]</scope>
    <source>
        <strain evidence="6">MJR8151</strain>
    </source>
</reference>
<feature type="region of interest" description="Disordered" evidence="2">
    <location>
        <begin position="51"/>
        <end position="103"/>
    </location>
</feature>
<evidence type="ECO:0000259" key="4">
    <source>
        <dbReference type="Pfam" id="PF18938"/>
    </source>
</evidence>
<dbReference type="InterPro" id="IPR059115">
    <property type="entry name" value="Rib"/>
</dbReference>
<feature type="domain" description="Atypical Rib" evidence="4">
    <location>
        <begin position="307"/>
        <end position="377"/>
    </location>
</feature>
<dbReference type="InterPro" id="IPR044024">
    <property type="entry name" value="aRib"/>
</dbReference>
<evidence type="ECO:0000256" key="1">
    <source>
        <dbReference type="ARBA" id="ARBA00022729"/>
    </source>
</evidence>
<feature type="compositionally biased region" description="Basic and acidic residues" evidence="2">
    <location>
        <begin position="68"/>
        <end position="97"/>
    </location>
</feature>
<feature type="compositionally biased region" description="Basic and acidic residues" evidence="2">
    <location>
        <begin position="388"/>
        <end position="420"/>
    </location>
</feature>